<sequence>MVPCVHTALSSSVVAAALAVAACTPEEDPNPYVDADTPIATDHGQFSLSFRAAEGRAWPRFMGPTALAAVVEVGPDPVPDDPHFNGDVPQPPFTLTLEPPWHVSDEAITDLTAKTWPVTPDGFKWLVAVDFTAPGDWVVPLTVRDALGRTDGAELVFHIEPKP</sequence>
<evidence type="ECO:0000256" key="1">
    <source>
        <dbReference type="SAM" id="SignalP"/>
    </source>
</evidence>
<proteinExistence type="predicted"/>
<organism evidence="2 3">
    <name type="scientific">Nannocystis exedens</name>
    <dbReference type="NCBI Taxonomy" id="54"/>
    <lineage>
        <taxon>Bacteria</taxon>
        <taxon>Pseudomonadati</taxon>
        <taxon>Myxococcota</taxon>
        <taxon>Polyangia</taxon>
        <taxon>Nannocystales</taxon>
        <taxon>Nannocystaceae</taxon>
        <taxon>Nannocystis</taxon>
    </lineage>
</organism>
<evidence type="ECO:0000313" key="2">
    <source>
        <dbReference type="EMBL" id="SFE46776.1"/>
    </source>
</evidence>
<feature type="chain" id="PRO_5011704357" description="Lipoprotein" evidence="1">
    <location>
        <begin position="22"/>
        <end position="163"/>
    </location>
</feature>
<dbReference type="STRING" id="54.SAMN02745121_04344"/>
<dbReference type="RefSeq" id="WP_143140729.1">
    <property type="nucleotide sequence ID" value="NZ_FOMX01000014.1"/>
</dbReference>
<dbReference type="Proteomes" id="UP000199400">
    <property type="component" value="Unassembled WGS sequence"/>
</dbReference>
<feature type="signal peptide" evidence="1">
    <location>
        <begin position="1"/>
        <end position="21"/>
    </location>
</feature>
<keyword evidence="1" id="KW-0732">Signal</keyword>
<accession>A0A1I2ASG0</accession>
<keyword evidence="3" id="KW-1185">Reference proteome</keyword>
<dbReference type="EMBL" id="FOMX01000014">
    <property type="protein sequence ID" value="SFE46776.1"/>
    <property type="molecule type" value="Genomic_DNA"/>
</dbReference>
<evidence type="ECO:0000313" key="3">
    <source>
        <dbReference type="Proteomes" id="UP000199400"/>
    </source>
</evidence>
<dbReference type="AlphaFoldDB" id="A0A1I2ASG0"/>
<evidence type="ECO:0008006" key="4">
    <source>
        <dbReference type="Google" id="ProtNLM"/>
    </source>
</evidence>
<name>A0A1I2ASG0_9BACT</name>
<gene>
    <name evidence="2" type="ORF">SAMN02745121_04344</name>
</gene>
<protein>
    <recommendedName>
        <fullName evidence="4">Lipoprotein</fullName>
    </recommendedName>
</protein>
<reference evidence="3" key="1">
    <citation type="submission" date="2016-10" db="EMBL/GenBank/DDBJ databases">
        <authorList>
            <person name="Varghese N."/>
            <person name="Submissions S."/>
        </authorList>
    </citation>
    <scope>NUCLEOTIDE SEQUENCE [LARGE SCALE GENOMIC DNA]</scope>
    <source>
        <strain evidence="3">ATCC 25963</strain>
    </source>
</reference>